<comment type="subcellular location">
    <subcellularLocation>
        <location evidence="1">Membrane</location>
        <topology evidence="1">Multi-pass membrane protein</topology>
    </subcellularLocation>
</comment>
<feature type="domain" description="G-protein coupled receptors family 1 profile" evidence="13">
    <location>
        <begin position="57"/>
        <end position="336"/>
    </location>
</feature>
<comment type="caution">
    <text evidence="14">The sequence shown here is derived from an EMBL/GenBank/DDBJ whole genome shotgun (WGS) entry which is preliminary data.</text>
</comment>
<evidence type="ECO:0000256" key="3">
    <source>
        <dbReference type="ARBA" id="ARBA00022989"/>
    </source>
</evidence>
<keyword evidence="5 12" id="KW-0472">Membrane</keyword>
<dbReference type="EMBL" id="JADWDJ010000021">
    <property type="protein sequence ID" value="KAG5263700.1"/>
    <property type="molecule type" value="Genomic_DNA"/>
</dbReference>
<keyword evidence="4 10" id="KW-0297">G-protein coupled receptor</keyword>
<dbReference type="GO" id="GO:0009897">
    <property type="term" value="C:external side of plasma membrane"/>
    <property type="evidence" value="ECO:0007669"/>
    <property type="project" value="TreeGrafter"/>
</dbReference>
<dbReference type="Proteomes" id="UP000823561">
    <property type="component" value="Chromosome 21"/>
</dbReference>
<reference evidence="14" key="1">
    <citation type="submission" date="2020-10" db="EMBL/GenBank/DDBJ databases">
        <title>Chromosome-scale genome assembly of the Allis shad, Alosa alosa.</title>
        <authorList>
            <person name="Margot Z."/>
            <person name="Christophe K."/>
            <person name="Cabau C."/>
            <person name="Louis A."/>
            <person name="Berthelot C."/>
            <person name="Parey E."/>
            <person name="Roest Crollius H."/>
            <person name="Montfort J."/>
            <person name="Robinson-Rechavi M."/>
            <person name="Bucao C."/>
            <person name="Bouchez O."/>
            <person name="Gislard M."/>
            <person name="Lluch J."/>
            <person name="Milhes M."/>
            <person name="Lampietro C."/>
            <person name="Lopez Roques C."/>
            <person name="Donnadieu C."/>
            <person name="Braasch I."/>
            <person name="Desvignes T."/>
            <person name="Postlethwait J."/>
            <person name="Bobe J."/>
            <person name="Guiguen Y."/>
        </authorList>
    </citation>
    <scope>NUCLEOTIDE SEQUENCE</scope>
    <source>
        <strain evidence="14">M-15738</strain>
        <tissue evidence="14">Blood</tissue>
    </source>
</reference>
<keyword evidence="15" id="KW-1185">Reference proteome</keyword>
<organism evidence="14 15">
    <name type="scientific">Alosa alosa</name>
    <name type="common">allis shad</name>
    <dbReference type="NCBI Taxonomy" id="278164"/>
    <lineage>
        <taxon>Eukaryota</taxon>
        <taxon>Metazoa</taxon>
        <taxon>Chordata</taxon>
        <taxon>Craniata</taxon>
        <taxon>Vertebrata</taxon>
        <taxon>Euteleostomi</taxon>
        <taxon>Actinopterygii</taxon>
        <taxon>Neopterygii</taxon>
        <taxon>Teleostei</taxon>
        <taxon>Clupei</taxon>
        <taxon>Clupeiformes</taxon>
        <taxon>Clupeoidei</taxon>
        <taxon>Clupeidae</taxon>
        <taxon>Alosa</taxon>
    </lineage>
</organism>
<evidence type="ECO:0000256" key="2">
    <source>
        <dbReference type="ARBA" id="ARBA00022692"/>
    </source>
</evidence>
<feature type="transmembrane region" description="Helical" evidence="12">
    <location>
        <begin position="200"/>
        <end position="226"/>
    </location>
</feature>
<dbReference type="GO" id="GO:0006955">
    <property type="term" value="P:immune response"/>
    <property type="evidence" value="ECO:0007669"/>
    <property type="project" value="TreeGrafter"/>
</dbReference>
<accession>A0AAV6FLX1</accession>
<keyword evidence="8" id="KW-0325">Glycoprotein</keyword>
<dbReference type="PANTHER" id="PTHR10489">
    <property type="entry name" value="CELL ADHESION MOLECULE"/>
    <property type="match status" value="1"/>
</dbReference>
<protein>
    <recommendedName>
        <fullName evidence="13">G-protein coupled receptors family 1 profile domain-containing protein</fullName>
    </recommendedName>
</protein>
<evidence type="ECO:0000256" key="6">
    <source>
        <dbReference type="ARBA" id="ARBA00023157"/>
    </source>
</evidence>
<keyword evidence="7 10" id="KW-0675">Receptor</keyword>
<dbReference type="SUPFAM" id="SSF81321">
    <property type="entry name" value="Family A G protein-coupled receptor-like"/>
    <property type="match status" value="1"/>
</dbReference>
<dbReference type="PRINTS" id="PR00241">
    <property type="entry name" value="ANGIOTENSINR"/>
</dbReference>
<keyword evidence="2 10" id="KW-0812">Transmembrane</keyword>
<feature type="transmembrane region" description="Helical" evidence="12">
    <location>
        <begin position="45"/>
        <end position="66"/>
    </location>
</feature>
<dbReference type="AlphaFoldDB" id="A0AAV6FLX1"/>
<dbReference type="GO" id="GO:0019957">
    <property type="term" value="F:C-C chemokine binding"/>
    <property type="evidence" value="ECO:0007669"/>
    <property type="project" value="TreeGrafter"/>
</dbReference>
<dbReference type="GO" id="GO:0030593">
    <property type="term" value="P:neutrophil chemotaxis"/>
    <property type="evidence" value="ECO:0007669"/>
    <property type="project" value="TreeGrafter"/>
</dbReference>
<dbReference type="PROSITE" id="PS50262">
    <property type="entry name" value="G_PROTEIN_RECEP_F1_2"/>
    <property type="match status" value="1"/>
</dbReference>
<keyword evidence="3 12" id="KW-1133">Transmembrane helix</keyword>
<comment type="similarity">
    <text evidence="10">Belongs to the G-protein coupled receptor 1 family.</text>
</comment>
<evidence type="ECO:0000256" key="9">
    <source>
        <dbReference type="ARBA" id="ARBA00023224"/>
    </source>
</evidence>
<gene>
    <name evidence="14" type="ORF">AALO_G00267660</name>
</gene>
<dbReference type="Gene3D" id="1.20.1070.10">
    <property type="entry name" value="Rhodopsin 7-helix transmembrane proteins"/>
    <property type="match status" value="1"/>
</dbReference>
<name>A0AAV6FLX1_9TELE</name>
<dbReference type="InterPro" id="IPR000248">
    <property type="entry name" value="ATII_rcpt"/>
</dbReference>
<feature type="transmembrane region" description="Helical" evidence="12">
    <location>
        <begin position="78"/>
        <end position="103"/>
    </location>
</feature>
<evidence type="ECO:0000256" key="10">
    <source>
        <dbReference type="RuleBase" id="RU000688"/>
    </source>
</evidence>
<feature type="non-terminal residue" evidence="14">
    <location>
        <position position="365"/>
    </location>
</feature>
<evidence type="ECO:0000256" key="4">
    <source>
        <dbReference type="ARBA" id="ARBA00023040"/>
    </source>
</evidence>
<feature type="transmembrane region" description="Helical" evidence="12">
    <location>
        <begin position="272"/>
        <end position="290"/>
    </location>
</feature>
<dbReference type="PROSITE" id="PS00237">
    <property type="entry name" value="G_PROTEIN_RECEP_F1_1"/>
    <property type="match status" value="1"/>
</dbReference>
<dbReference type="Pfam" id="PF00001">
    <property type="entry name" value="7tm_1"/>
    <property type="match status" value="1"/>
</dbReference>
<dbReference type="InterPro" id="IPR017452">
    <property type="entry name" value="GPCR_Rhodpsn_7TM"/>
</dbReference>
<sequence length="365" mass="39319">MATLVIVNDSFGNISIYNEVTYEDDDAASCHHVVPPEHQKQLIPAVYALIFLFGTVGNSLVLLVLCRRGPGRRTVANTYMVNLALSDLLFLLSLPFWAIQYALDYHWPFGAFMCKACSATLTLNLYASIFFITCMSADRYLAIVRPLRSQSCRRLCRARLVSGAVWLLAGCATVPVLVLRDTAQLGQEVTACVLHYPSDGWVTGLALTKTIVGFLLPLVVIVTCYCEIGRHLLAATTTGGTGTGAGADSRGGGPDKAAGGGHSSGTNNVDHVLRMVVAVVLAFFLCWFPFHTVTLLDVLHHQGAMRGCWVHRAVETLLPFTSCLGFSNSAVNPFLYCFVGNHFREQLSGRWGSRRLGGGGGGGGG</sequence>
<evidence type="ECO:0000256" key="1">
    <source>
        <dbReference type="ARBA" id="ARBA00004141"/>
    </source>
</evidence>
<evidence type="ECO:0000256" key="8">
    <source>
        <dbReference type="ARBA" id="ARBA00023180"/>
    </source>
</evidence>
<feature type="transmembrane region" description="Helical" evidence="12">
    <location>
        <begin position="109"/>
        <end position="137"/>
    </location>
</feature>
<evidence type="ECO:0000259" key="13">
    <source>
        <dbReference type="PROSITE" id="PS50262"/>
    </source>
</evidence>
<keyword evidence="9 10" id="KW-0807">Transducer</keyword>
<dbReference type="PANTHER" id="PTHR10489:SF952">
    <property type="entry name" value="TYPE-2 ANGIOTENSIN II RECEPTOR"/>
    <property type="match status" value="1"/>
</dbReference>
<dbReference type="GO" id="GO:0016493">
    <property type="term" value="F:C-C chemokine receptor activity"/>
    <property type="evidence" value="ECO:0007669"/>
    <property type="project" value="TreeGrafter"/>
</dbReference>
<feature type="region of interest" description="Disordered" evidence="11">
    <location>
        <begin position="240"/>
        <end position="263"/>
    </location>
</feature>
<dbReference type="GO" id="GO:0019722">
    <property type="term" value="P:calcium-mediated signaling"/>
    <property type="evidence" value="ECO:0007669"/>
    <property type="project" value="TreeGrafter"/>
</dbReference>
<evidence type="ECO:0000313" key="15">
    <source>
        <dbReference type="Proteomes" id="UP000823561"/>
    </source>
</evidence>
<dbReference type="GO" id="GO:0007204">
    <property type="term" value="P:positive regulation of cytosolic calcium ion concentration"/>
    <property type="evidence" value="ECO:0007669"/>
    <property type="project" value="TreeGrafter"/>
</dbReference>
<dbReference type="InterPro" id="IPR050119">
    <property type="entry name" value="CCR1-9-like"/>
</dbReference>
<evidence type="ECO:0000256" key="12">
    <source>
        <dbReference type="SAM" id="Phobius"/>
    </source>
</evidence>
<evidence type="ECO:0000313" key="14">
    <source>
        <dbReference type="EMBL" id="KAG5263700.1"/>
    </source>
</evidence>
<evidence type="ECO:0000256" key="7">
    <source>
        <dbReference type="ARBA" id="ARBA00023170"/>
    </source>
</evidence>
<evidence type="ECO:0000256" key="5">
    <source>
        <dbReference type="ARBA" id="ARBA00023136"/>
    </source>
</evidence>
<feature type="transmembrane region" description="Helical" evidence="12">
    <location>
        <begin position="158"/>
        <end position="180"/>
    </location>
</feature>
<dbReference type="PRINTS" id="PR00237">
    <property type="entry name" value="GPCRRHODOPSN"/>
</dbReference>
<proteinExistence type="inferred from homology"/>
<dbReference type="InterPro" id="IPR000276">
    <property type="entry name" value="GPCR_Rhodpsn"/>
</dbReference>
<evidence type="ECO:0000256" key="11">
    <source>
        <dbReference type="SAM" id="MobiDB-lite"/>
    </source>
</evidence>
<keyword evidence="6" id="KW-1015">Disulfide bond</keyword>